<evidence type="ECO:0008006" key="3">
    <source>
        <dbReference type="Google" id="ProtNLM"/>
    </source>
</evidence>
<dbReference type="Proteomes" id="UP000199347">
    <property type="component" value="Unassembled WGS sequence"/>
</dbReference>
<name>A0A1G5NQE0_AFIMA</name>
<dbReference type="InterPro" id="IPR036782">
    <property type="entry name" value="NE0471-like_N"/>
</dbReference>
<proteinExistence type="predicted"/>
<dbReference type="SUPFAM" id="SSF47413">
    <property type="entry name" value="lambda repressor-like DNA-binding domains"/>
    <property type="match status" value="1"/>
</dbReference>
<dbReference type="STRING" id="1120955.SAMN03080610_02377"/>
<sequence length="149" mass="16012">MPRLAAARPLAGLSVAVDWAEGPRRGRSEIIDLSPLIGQFRIYAPLRDDPALFADLVLADEGETLEWDGGRIDMAATSVERLAEEQMTGADFEAFLRRNNLTRHAAAAELGRSLRAIQGYVASQSPIPRVVALACRGFEAGKHAGSSSP</sequence>
<dbReference type="GO" id="GO:0003677">
    <property type="term" value="F:DNA binding"/>
    <property type="evidence" value="ECO:0007669"/>
    <property type="project" value="InterPro"/>
</dbReference>
<dbReference type="SUPFAM" id="SSF143880">
    <property type="entry name" value="NE0471 N-terminal domain-like"/>
    <property type="match status" value="1"/>
</dbReference>
<dbReference type="Gene3D" id="1.10.260.40">
    <property type="entry name" value="lambda repressor-like DNA-binding domains"/>
    <property type="match status" value="1"/>
</dbReference>
<accession>A0A1G5NQE0</accession>
<dbReference type="AlphaFoldDB" id="A0A1G5NQE0"/>
<dbReference type="Gene3D" id="3.30.2020.10">
    <property type="entry name" value="NE0471-like N-terminal domain"/>
    <property type="match status" value="1"/>
</dbReference>
<gene>
    <name evidence="1" type="ORF">SAMN03080610_02377</name>
</gene>
<dbReference type="RefSeq" id="WP_092813091.1">
    <property type="nucleotide sequence ID" value="NZ_FMVW01000005.1"/>
</dbReference>
<reference evidence="1 2" key="1">
    <citation type="submission" date="2016-10" db="EMBL/GenBank/DDBJ databases">
        <authorList>
            <person name="de Groot N.N."/>
        </authorList>
    </citation>
    <scope>NUCLEOTIDE SEQUENCE [LARGE SCALE GENOMIC DNA]</scope>
    <source>
        <strain evidence="1 2">DSM 2698</strain>
    </source>
</reference>
<protein>
    <recommendedName>
        <fullName evidence="3">DUF2442 domain-containing protein</fullName>
    </recommendedName>
</protein>
<evidence type="ECO:0000313" key="2">
    <source>
        <dbReference type="Proteomes" id="UP000199347"/>
    </source>
</evidence>
<dbReference type="OrthoDB" id="8234829at2"/>
<dbReference type="EMBL" id="FMVW01000005">
    <property type="protein sequence ID" value="SCZ39011.1"/>
    <property type="molecule type" value="Genomic_DNA"/>
</dbReference>
<organism evidence="1 2">
    <name type="scientific">Afifella marina DSM 2698</name>
    <dbReference type="NCBI Taxonomy" id="1120955"/>
    <lineage>
        <taxon>Bacteria</taxon>
        <taxon>Pseudomonadati</taxon>
        <taxon>Pseudomonadota</taxon>
        <taxon>Alphaproteobacteria</taxon>
        <taxon>Hyphomicrobiales</taxon>
        <taxon>Afifellaceae</taxon>
        <taxon>Afifella</taxon>
    </lineage>
</organism>
<evidence type="ECO:0000313" key="1">
    <source>
        <dbReference type="EMBL" id="SCZ39011.1"/>
    </source>
</evidence>
<dbReference type="InterPro" id="IPR010982">
    <property type="entry name" value="Lambda_DNA-bd_dom_sf"/>
</dbReference>
<keyword evidence="2" id="KW-1185">Reference proteome</keyword>